<evidence type="ECO:0000256" key="5">
    <source>
        <dbReference type="SAM" id="MobiDB-lite"/>
    </source>
</evidence>
<name>A0A0F0GM47_LENAE</name>
<organism evidence="7 8">
    <name type="scientific">Lentzea aerocolonigenes</name>
    <name type="common">Lechevalieria aerocolonigenes</name>
    <name type="synonym">Saccharothrix aerocolonigenes</name>
    <dbReference type="NCBI Taxonomy" id="68170"/>
    <lineage>
        <taxon>Bacteria</taxon>
        <taxon>Bacillati</taxon>
        <taxon>Actinomycetota</taxon>
        <taxon>Actinomycetes</taxon>
        <taxon>Pseudonocardiales</taxon>
        <taxon>Pseudonocardiaceae</taxon>
        <taxon>Lentzea</taxon>
    </lineage>
</organism>
<dbReference type="GO" id="GO:0016020">
    <property type="term" value="C:membrane"/>
    <property type="evidence" value="ECO:0007669"/>
    <property type="project" value="UniProtKB-SubCell"/>
</dbReference>
<keyword evidence="4" id="KW-0472">Membrane</keyword>
<keyword evidence="7" id="KW-0378">Hydrolase</keyword>
<dbReference type="Proteomes" id="UP000033393">
    <property type="component" value="Unassembled WGS sequence"/>
</dbReference>
<dbReference type="STRING" id="68170.GCA_000974445_00095"/>
<keyword evidence="8" id="KW-1185">Reference proteome</keyword>
<keyword evidence="2" id="KW-0812">Transmembrane</keyword>
<dbReference type="GO" id="GO:0004177">
    <property type="term" value="F:aminopeptidase activity"/>
    <property type="evidence" value="ECO:0007669"/>
    <property type="project" value="UniProtKB-KW"/>
</dbReference>
<proteinExistence type="predicted"/>
<dbReference type="Pfam" id="PF04228">
    <property type="entry name" value="Zn_peptidase"/>
    <property type="match status" value="1"/>
</dbReference>
<dbReference type="PROSITE" id="PS51257">
    <property type="entry name" value="PROKAR_LIPOPROTEIN"/>
    <property type="match status" value="1"/>
</dbReference>
<gene>
    <name evidence="7" type="ORF">UK23_32405</name>
</gene>
<evidence type="ECO:0000256" key="1">
    <source>
        <dbReference type="ARBA" id="ARBA00004167"/>
    </source>
</evidence>
<feature type="region of interest" description="Disordered" evidence="5">
    <location>
        <begin position="25"/>
        <end position="61"/>
    </location>
</feature>
<protein>
    <submittedName>
        <fullName evidence="7">Aminopeptidase</fullName>
    </submittedName>
</protein>
<evidence type="ECO:0000256" key="3">
    <source>
        <dbReference type="ARBA" id="ARBA00022989"/>
    </source>
</evidence>
<dbReference type="EMBL" id="JYJG01000280">
    <property type="protein sequence ID" value="KJK43646.1"/>
    <property type="molecule type" value="Genomic_DNA"/>
</dbReference>
<reference evidence="7 8" key="1">
    <citation type="submission" date="2015-02" db="EMBL/GenBank/DDBJ databases">
        <authorList>
            <person name="Ju K.-S."/>
            <person name="Doroghazi J.R."/>
            <person name="Metcalf W."/>
        </authorList>
    </citation>
    <scope>NUCLEOTIDE SEQUENCE [LARGE SCALE GENOMIC DNA]</scope>
    <source>
        <strain evidence="7 8">NRRL B-16140</strain>
    </source>
</reference>
<evidence type="ECO:0000256" key="6">
    <source>
        <dbReference type="SAM" id="SignalP"/>
    </source>
</evidence>
<comment type="subcellular location">
    <subcellularLocation>
        <location evidence="1">Membrane</location>
        <topology evidence="1">Single-pass membrane protein</topology>
    </subcellularLocation>
</comment>
<dbReference type="SUPFAM" id="SSF55486">
    <property type="entry name" value="Metalloproteases ('zincins'), catalytic domain"/>
    <property type="match status" value="1"/>
</dbReference>
<keyword evidence="6" id="KW-0732">Signal</keyword>
<keyword evidence="7" id="KW-0031">Aminopeptidase</keyword>
<dbReference type="eggNOG" id="COG2321">
    <property type="taxonomic scope" value="Bacteria"/>
</dbReference>
<dbReference type="PANTHER" id="PTHR30168:SF0">
    <property type="entry name" value="INNER MEMBRANE PROTEIN"/>
    <property type="match status" value="1"/>
</dbReference>
<sequence>MGIGRIAVALAATAALTACASVVEGQPKGERPDPTKVAGLEISNGPSGPKQGVPDADLSVENGDGGEMDRLAINTLADVQEFWKAEIPASFAGKTFEPVKRLISYDSGGKGVQVCKLDTAGVANAFYCALDDSITWDRGELLPMLKDSFGPMAVVTVLAHEMGHAVQYKLGPASNIGANTPSIVKEQQADCYTGVFMRWIAENKSKHFELSTGEGLNQVLQTMFFIRDAAGTSFEKQGAHGSAFDRVSSFQFGFTRGATRCAEMNEAEINKRITERPFDLSDKDQGQGRGNAQINQDKYLKALEESLRDAYKTSGAAFPAWDKSGIKPCPDAQTTSPATYCPSLNQVQLDLPSLVKIGTPPKKGTKGGIGDFAAFAVIASRFSLSIQHATGFKLDDDAAGQRTACLTGAWAGLANRPDAAAGLKLSPGDLDEAVAELLADDSLIAADVNGKAVPSGFARVEAFGDGFYRGSGYCVKKYSV</sequence>
<keyword evidence="3" id="KW-1133">Transmembrane helix</keyword>
<dbReference type="PANTHER" id="PTHR30168">
    <property type="entry name" value="PUTATIVE MEMBRANE PROTEIN YPFJ"/>
    <property type="match status" value="1"/>
</dbReference>
<evidence type="ECO:0000256" key="4">
    <source>
        <dbReference type="ARBA" id="ARBA00023136"/>
    </source>
</evidence>
<dbReference type="InterPro" id="IPR007343">
    <property type="entry name" value="Uncharacterised_pept_Zn_put"/>
</dbReference>
<dbReference type="RefSeq" id="WP_045315515.1">
    <property type="nucleotide sequence ID" value="NZ_JYJG01000280.1"/>
</dbReference>
<evidence type="ECO:0000313" key="7">
    <source>
        <dbReference type="EMBL" id="KJK43646.1"/>
    </source>
</evidence>
<dbReference type="OrthoDB" id="5168289at2"/>
<dbReference type="PATRIC" id="fig|68170.10.peg.8456"/>
<evidence type="ECO:0000256" key="2">
    <source>
        <dbReference type="ARBA" id="ARBA00022692"/>
    </source>
</evidence>
<feature type="signal peptide" evidence="6">
    <location>
        <begin position="1"/>
        <end position="20"/>
    </location>
</feature>
<dbReference type="AlphaFoldDB" id="A0A0F0GM47"/>
<accession>A0A0F0GM47</accession>
<comment type="caution">
    <text evidence="7">The sequence shown here is derived from an EMBL/GenBank/DDBJ whole genome shotgun (WGS) entry which is preliminary data.</text>
</comment>
<feature type="chain" id="PRO_5038836459" evidence="6">
    <location>
        <begin position="21"/>
        <end position="480"/>
    </location>
</feature>
<evidence type="ECO:0000313" key="8">
    <source>
        <dbReference type="Proteomes" id="UP000033393"/>
    </source>
</evidence>
<keyword evidence="7" id="KW-0645">Protease</keyword>